<dbReference type="InterPro" id="IPR050708">
    <property type="entry name" value="T6SS_VgrG/RHS"/>
</dbReference>
<reference evidence="1" key="1">
    <citation type="submission" date="2022-08" db="EMBL/GenBank/DDBJ databases">
        <title>Chryseobacterium antibioticum,isolated from the rhizosphere soil of Pyrola in Tibet.</title>
        <authorList>
            <person name="Kan Y."/>
        </authorList>
    </citation>
    <scope>NUCLEOTIDE SEQUENCE</scope>
    <source>
        <strain evidence="1">Pc2-12</strain>
    </source>
</reference>
<organism evidence="1 2">
    <name type="scientific">Chryseobacterium pyrolae</name>
    <dbReference type="NCBI Taxonomy" id="2987481"/>
    <lineage>
        <taxon>Bacteria</taxon>
        <taxon>Pseudomonadati</taxon>
        <taxon>Bacteroidota</taxon>
        <taxon>Flavobacteriia</taxon>
        <taxon>Flavobacteriales</taxon>
        <taxon>Weeksellaceae</taxon>
        <taxon>Chryseobacterium group</taxon>
        <taxon>Chryseobacterium</taxon>
    </lineage>
</organism>
<accession>A0ABT2ILM9</accession>
<dbReference type="Proteomes" id="UP001142057">
    <property type="component" value="Unassembled WGS sequence"/>
</dbReference>
<dbReference type="NCBIfam" id="TIGR03696">
    <property type="entry name" value="Rhs_assc_core"/>
    <property type="match status" value="1"/>
</dbReference>
<protein>
    <submittedName>
        <fullName evidence="1">RHS repeat-associated core domain-containing protein</fullName>
    </submittedName>
</protein>
<comment type="caution">
    <text evidence="1">The sequence shown here is derived from an EMBL/GenBank/DDBJ whole genome shotgun (WGS) entry which is preliminary data.</text>
</comment>
<gene>
    <name evidence="1" type="ORF">NZD88_17170</name>
</gene>
<proteinExistence type="predicted"/>
<dbReference type="Gene3D" id="2.180.10.10">
    <property type="entry name" value="RHS repeat-associated core"/>
    <property type="match status" value="1"/>
</dbReference>
<keyword evidence="2" id="KW-1185">Reference proteome</keyword>
<dbReference type="PANTHER" id="PTHR32305">
    <property type="match status" value="1"/>
</dbReference>
<name>A0ABT2ILM9_9FLAO</name>
<evidence type="ECO:0000313" key="2">
    <source>
        <dbReference type="Proteomes" id="UP001142057"/>
    </source>
</evidence>
<dbReference type="InterPro" id="IPR022385">
    <property type="entry name" value="Rhs_assc_core"/>
</dbReference>
<sequence length="341" mass="37482">MGNTRLSFARNSTGVLELVDNNDYYPFGMNHLKSGNAFFGAGSYKNYKYNGKELQEMGMYDYGARFYMPDIGRWGVVDPLAEKMTRHSPYNYAFNNPVKFVDPDGREATDWYRNRKTGNYEWKDTNKKIAGYEHLGKKYQFGESNNGQDRMYYLHANGSATAKTGNNSVTLAHVESGNSIRTINGEKITSSATSVSGLAAQVSYNQKLVGPVGVTGSVGYVADSYTGTFGGKFYYSYGWSLSNSSGFSADFNTIKSTDPDTLFKVSDFKGFGNSFTSGFGGGVSWGGASITQKPDGINMLDSKEWGKYPGGYSTFGFSYGLSKPAFGASLSRTQTKFFKDK</sequence>
<dbReference type="RefSeq" id="WP_259830758.1">
    <property type="nucleotide sequence ID" value="NZ_JANZQH010000009.1"/>
</dbReference>
<dbReference type="PANTHER" id="PTHR32305:SF15">
    <property type="entry name" value="PROTEIN RHSA-RELATED"/>
    <property type="match status" value="1"/>
</dbReference>
<dbReference type="EMBL" id="JANZQH010000009">
    <property type="protein sequence ID" value="MCT2409283.1"/>
    <property type="molecule type" value="Genomic_DNA"/>
</dbReference>
<evidence type="ECO:0000313" key="1">
    <source>
        <dbReference type="EMBL" id="MCT2409283.1"/>
    </source>
</evidence>